<accession>A0A9N8ZNF2</accession>
<evidence type="ECO:0000313" key="2">
    <source>
        <dbReference type="Proteomes" id="UP000789572"/>
    </source>
</evidence>
<reference evidence="1" key="1">
    <citation type="submission" date="2021-06" db="EMBL/GenBank/DDBJ databases">
        <authorList>
            <person name="Kallberg Y."/>
            <person name="Tangrot J."/>
            <person name="Rosling A."/>
        </authorList>
    </citation>
    <scope>NUCLEOTIDE SEQUENCE</scope>
    <source>
        <strain evidence="1">IA702</strain>
    </source>
</reference>
<evidence type="ECO:0000313" key="1">
    <source>
        <dbReference type="EMBL" id="CAG8502173.1"/>
    </source>
</evidence>
<name>A0A9N8ZNF2_9GLOM</name>
<gene>
    <name evidence="1" type="ORF">POCULU_LOCUS2629</name>
</gene>
<dbReference type="Proteomes" id="UP000789572">
    <property type="component" value="Unassembled WGS sequence"/>
</dbReference>
<comment type="caution">
    <text evidence="1">The sequence shown here is derived from an EMBL/GenBank/DDBJ whole genome shotgun (WGS) entry which is preliminary data.</text>
</comment>
<dbReference type="EMBL" id="CAJVPJ010000255">
    <property type="protein sequence ID" value="CAG8502173.1"/>
    <property type="molecule type" value="Genomic_DNA"/>
</dbReference>
<sequence>MDELNNTNNSYVGQYNIDYGNSGTYTGNYALYQGNYSEETHQGYVDATNEQLNTPSRDLVETHANTSYPMPGSYSITDGSPNDNFQHFANTSANAEISAIDRSHIGYENAGYRNSSCSYTQSDNRNAINGHLKSTHHYLDQQAQSHMHCESTGCRISSLYCIQPDNLNVMNRHLNLPYRNLDQPHIHYESTGCRDSYIQSDPNLNRHSNPPHCNPVEPHTNPVSFSTLNGPSDMPNYTPTNTRSQHLSVSYILTRESASHRYLVTKVEQTRSVLGMVSAADIDNMLSNVRM</sequence>
<keyword evidence="2" id="KW-1185">Reference proteome</keyword>
<protein>
    <submittedName>
        <fullName evidence="1">5739_t:CDS:1</fullName>
    </submittedName>
</protein>
<dbReference type="AlphaFoldDB" id="A0A9N8ZNF2"/>
<proteinExistence type="predicted"/>
<organism evidence="1 2">
    <name type="scientific">Paraglomus occultum</name>
    <dbReference type="NCBI Taxonomy" id="144539"/>
    <lineage>
        <taxon>Eukaryota</taxon>
        <taxon>Fungi</taxon>
        <taxon>Fungi incertae sedis</taxon>
        <taxon>Mucoromycota</taxon>
        <taxon>Glomeromycotina</taxon>
        <taxon>Glomeromycetes</taxon>
        <taxon>Paraglomerales</taxon>
        <taxon>Paraglomeraceae</taxon>
        <taxon>Paraglomus</taxon>
    </lineage>
</organism>